<name>A0A8J6Z662_9RHOB</name>
<feature type="transmembrane region" description="Helical" evidence="1">
    <location>
        <begin position="27"/>
        <end position="55"/>
    </location>
</feature>
<feature type="transmembrane region" description="Helical" evidence="1">
    <location>
        <begin position="62"/>
        <end position="82"/>
    </location>
</feature>
<reference evidence="2" key="1">
    <citation type="submission" date="2020-09" db="EMBL/GenBank/DDBJ databases">
        <title>A novel bacterium of genus Mangrovicoccus, isolated from South China Sea.</title>
        <authorList>
            <person name="Huang H."/>
            <person name="Mo K."/>
            <person name="Hu Y."/>
        </authorList>
    </citation>
    <scope>NUCLEOTIDE SEQUENCE</scope>
    <source>
        <strain evidence="2">HB182678</strain>
    </source>
</reference>
<keyword evidence="1" id="KW-0472">Membrane</keyword>
<keyword evidence="3" id="KW-1185">Reference proteome</keyword>
<evidence type="ECO:0008006" key="4">
    <source>
        <dbReference type="Google" id="ProtNLM"/>
    </source>
</evidence>
<keyword evidence="1" id="KW-1133">Transmembrane helix</keyword>
<evidence type="ECO:0000313" key="3">
    <source>
        <dbReference type="Proteomes" id="UP000609121"/>
    </source>
</evidence>
<dbReference type="AlphaFoldDB" id="A0A8J6Z662"/>
<evidence type="ECO:0000313" key="2">
    <source>
        <dbReference type="EMBL" id="MBE3637130.1"/>
    </source>
</evidence>
<evidence type="ECO:0000256" key="1">
    <source>
        <dbReference type="SAM" id="Phobius"/>
    </source>
</evidence>
<organism evidence="2 3">
    <name type="scientific">Mangrovicoccus algicola</name>
    <dbReference type="NCBI Taxonomy" id="2771008"/>
    <lineage>
        <taxon>Bacteria</taxon>
        <taxon>Pseudomonadati</taxon>
        <taxon>Pseudomonadota</taxon>
        <taxon>Alphaproteobacteria</taxon>
        <taxon>Rhodobacterales</taxon>
        <taxon>Paracoccaceae</taxon>
        <taxon>Mangrovicoccus</taxon>
    </lineage>
</organism>
<gene>
    <name evidence="2" type="ORF">ICN82_02775</name>
</gene>
<dbReference type="EMBL" id="JACVXA010000005">
    <property type="protein sequence ID" value="MBE3637130.1"/>
    <property type="molecule type" value="Genomic_DNA"/>
</dbReference>
<accession>A0A8J6Z662</accession>
<sequence length="94" mass="8672">GAALSCLGALAWAAAQPELRPGPAMEIAALAALAAVAGGPGSVAGCLLAALLAGLGQAYAGVLWPGLAGPAAAGLLAAALILQPAGLIPRGGAR</sequence>
<keyword evidence="1" id="KW-0812">Transmembrane</keyword>
<proteinExistence type="predicted"/>
<dbReference type="RefSeq" id="WP_407943740.1">
    <property type="nucleotide sequence ID" value="NZ_JACVXA010000005.1"/>
</dbReference>
<comment type="caution">
    <text evidence="2">The sequence shown here is derived from an EMBL/GenBank/DDBJ whole genome shotgun (WGS) entry which is preliminary data.</text>
</comment>
<feature type="non-terminal residue" evidence="2">
    <location>
        <position position="1"/>
    </location>
</feature>
<protein>
    <recommendedName>
        <fullName evidence="4">Branched-chain amino acid ABC transporter permease</fullName>
    </recommendedName>
</protein>
<dbReference type="Proteomes" id="UP000609121">
    <property type="component" value="Unassembled WGS sequence"/>
</dbReference>